<keyword evidence="2" id="KW-1185">Reference proteome</keyword>
<feature type="non-terminal residue" evidence="1">
    <location>
        <position position="1"/>
    </location>
</feature>
<accession>A0AAD1RVE0</accession>
<dbReference type="AlphaFoldDB" id="A0AAD1RVE0"/>
<reference evidence="1" key="1">
    <citation type="submission" date="2022-03" db="EMBL/GenBank/DDBJ databases">
        <authorList>
            <person name="Alioto T."/>
            <person name="Alioto T."/>
            <person name="Gomez Garrido J."/>
        </authorList>
    </citation>
    <scope>NUCLEOTIDE SEQUENCE</scope>
</reference>
<proteinExistence type="predicted"/>
<dbReference type="Proteomes" id="UP001295444">
    <property type="component" value="Chromosome 04"/>
</dbReference>
<name>A0AAD1RVE0_PELCU</name>
<protein>
    <submittedName>
        <fullName evidence="1">Uncharacterized protein</fullName>
    </submittedName>
</protein>
<evidence type="ECO:0000313" key="2">
    <source>
        <dbReference type="Proteomes" id="UP001295444"/>
    </source>
</evidence>
<sequence>GKHVKHHDFILAVARDTFVRAMGDARSIRNQALLTEVAVKELKAAGIMTSSPGITSPVLLQLDSAW</sequence>
<evidence type="ECO:0000313" key="1">
    <source>
        <dbReference type="EMBL" id="CAH2281960.1"/>
    </source>
</evidence>
<gene>
    <name evidence="1" type="ORF">PECUL_23A012336</name>
</gene>
<organism evidence="1 2">
    <name type="scientific">Pelobates cultripes</name>
    <name type="common">Western spadefoot toad</name>
    <dbReference type="NCBI Taxonomy" id="61616"/>
    <lineage>
        <taxon>Eukaryota</taxon>
        <taxon>Metazoa</taxon>
        <taxon>Chordata</taxon>
        <taxon>Craniata</taxon>
        <taxon>Vertebrata</taxon>
        <taxon>Euteleostomi</taxon>
        <taxon>Amphibia</taxon>
        <taxon>Batrachia</taxon>
        <taxon>Anura</taxon>
        <taxon>Pelobatoidea</taxon>
        <taxon>Pelobatidae</taxon>
        <taxon>Pelobates</taxon>
    </lineage>
</organism>
<dbReference type="EMBL" id="OW240915">
    <property type="protein sequence ID" value="CAH2281960.1"/>
    <property type="molecule type" value="Genomic_DNA"/>
</dbReference>